<dbReference type="EMBL" id="GBRH01264294">
    <property type="protein sequence ID" value="JAD33601.1"/>
    <property type="molecule type" value="Transcribed_RNA"/>
</dbReference>
<evidence type="ECO:0000313" key="1">
    <source>
        <dbReference type="EMBL" id="JAD33601.1"/>
    </source>
</evidence>
<organism evidence="1">
    <name type="scientific">Arundo donax</name>
    <name type="common">Giant reed</name>
    <name type="synonym">Donax arundinaceus</name>
    <dbReference type="NCBI Taxonomy" id="35708"/>
    <lineage>
        <taxon>Eukaryota</taxon>
        <taxon>Viridiplantae</taxon>
        <taxon>Streptophyta</taxon>
        <taxon>Embryophyta</taxon>
        <taxon>Tracheophyta</taxon>
        <taxon>Spermatophyta</taxon>
        <taxon>Magnoliopsida</taxon>
        <taxon>Liliopsida</taxon>
        <taxon>Poales</taxon>
        <taxon>Poaceae</taxon>
        <taxon>PACMAD clade</taxon>
        <taxon>Arundinoideae</taxon>
        <taxon>Arundineae</taxon>
        <taxon>Arundo</taxon>
    </lineage>
</organism>
<reference evidence="1" key="1">
    <citation type="submission" date="2014-09" db="EMBL/GenBank/DDBJ databases">
        <authorList>
            <person name="Magalhaes I.L.F."/>
            <person name="Oliveira U."/>
            <person name="Santos F.R."/>
            <person name="Vidigal T.H.D.A."/>
            <person name="Brescovit A.D."/>
            <person name="Santos A.J."/>
        </authorList>
    </citation>
    <scope>NUCLEOTIDE SEQUENCE</scope>
    <source>
        <tissue evidence="1">Shoot tissue taken approximately 20 cm above the soil surface</tissue>
    </source>
</reference>
<sequence>MHRLLVPLELSNSNCCLGGLRVA</sequence>
<reference evidence="1" key="2">
    <citation type="journal article" date="2015" name="Data Brief">
        <title>Shoot transcriptome of the giant reed, Arundo donax.</title>
        <authorList>
            <person name="Barrero R.A."/>
            <person name="Guerrero F.D."/>
            <person name="Moolhuijzen P."/>
            <person name="Goolsby J.A."/>
            <person name="Tidwell J."/>
            <person name="Bellgard S.E."/>
            <person name="Bellgard M.I."/>
        </authorList>
    </citation>
    <scope>NUCLEOTIDE SEQUENCE</scope>
    <source>
        <tissue evidence="1">Shoot tissue taken approximately 20 cm above the soil surface</tissue>
    </source>
</reference>
<protein>
    <submittedName>
        <fullName evidence="1">Uncharacterized protein</fullName>
    </submittedName>
</protein>
<name>A0A0A8Z498_ARUDO</name>
<dbReference type="AlphaFoldDB" id="A0A0A8Z498"/>
<accession>A0A0A8Z498</accession>
<proteinExistence type="predicted"/>